<evidence type="ECO:0000313" key="2">
    <source>
        <dbReference type="EMBL" id="KAG2280098.1"/>
    </source>
</evidence>
<feature type="compositionally biased region" description="Polar residues" evidence="1">
    <location>
        <begin position="1"/>
        <end position="20"/>
    </location>
</feature>
<feature type="compositionally biased region" description="Polar residues" evidence="1">
    <location>
        <begin position="164"/>
        <end position="177"/>
    </location>
</feature>
<dbReference type="AlphaFoldDB" id="A0A8X7R571"/>
<sequence length="203" mass="21986">MVRASLTANLENQINTTLNDTPERIPASQRLGPSPTSQAQGTYMNPRETSSETRPKLPATQRLGPPPRGHSHRDDDREERVPATMKLGQALTDANTENEASAPCTTKRKPGRPPGSSKASGKQNVPASPAPKKRRVSQPKPSPARRKSNAVKTTRKSGARDGTSRTVAQQDSPTASENVPLANLIPKPTMRRMDFWIPSCLAP</sequence>
<dbReference type="EMBL" id="JAAMPC010000011">
    <property type="protein sequence ID" value="KAG2280098.1"/>
    <property type="molecule type" value="Genomic_DNA"/>
</dbReference>
<dbReference type="OrthoDB" id="10516918at2759"/>
<feature type="compositionally biased region" description="Basic residues" evidence="1">
    <location>
        <begin position="131"/>
        <end position="157"/>
    </location>
</feature>
<feature type="compositionally biased region" description="Polar residues" evidence="1">
    <location>
        <begin position="117"/>
        <end position="126"/>
    </location>
</feature>
<feature type="compositionally biased region" description="Basic and acidic residues" evidence="1">
    <location>
        <begin position="72"/>
        <end position="81"/>
    </location>
</feature>
<protein>
    <submittedName>
        <fullName evidence="2">Uncharacterized protein</fullName>
    </submittedName>
</protein>
<name>A0A8X7R571_BRACI</name>
<feature type="region of interest" description="Disordered" evidence="1">
    <location>
        <begin position="1"/>
        <end position="181"/>
    </location>
</feature>
<feature type="compositionally biased region" description="Polar residues" evidence="1">
    <location>
        <begin position="34"/>
        <end position="43"/>
    </location>
</feature>
<comment type="caution">
    <text evidence="2">The sequence shown here is derived from an EMBL/GenBank/DDBJ whole genome shotgun (WGS) entry which is preliminary data.</text>
</comment>
<reference evidence="2 3" key="1">
    <citation type="submission" date="2020-02" db="EMBL/GenBank/DDBJ databases">
        <authorList>
            <person name="Ma Q."/>
            <person name="Huang Y."/>
            <person name="Song X."/>
            <person name="Pei D."/>
        </authorList>
    </citation>
    <scope>NUCLEOTIDE SEQUENCE [LARGE SCALE GENOMIC DNA]</scope>
    <source>
        <strain evidence="2">Sxm20200214</strain>
        <tissue evidence="2">Leaf</tissue>
    </source>
</reference>
<dbReference type="Proteomes" id="UP000886595">
    <property type="component" value="Unassembled WGS sequence"/>
</dbReference>
<accession>A0A8X7R571</accession>
<evidence type="ECO:0000256" key="1">
    <source>
        <dbReference type="SAM" id="MobiDB-lite"/>
    </source>
</evidence>
<gene>
    <name evidence="2" type="ORF">Bca52824_051318</name>
</gene>
<organism evidence="2 3">
    <name type="scientific">Brassica carinata</name>
    <name type="common">Ethiopian mustard</name>
    <name type="synonym">Abyssinian cabbage</name>
    <dbReference type="NCBI Taxonomy" id="52824"/>
    <lineage>
        <taxon>Eukaryota</taxon>
        <taxon>Viridiplantae</taxon>
        <taxon>Streptophyta</taxon>
        <taxon>Embryophyta</taxon>
        <taxon>Tracheophyta</taxon>
        <taxon>Spermatophyta</taxon>
        <taxon>Magnoliopsida</taxon>
        <taxon>eudicotyledons</taxon>
        <taxon>Gunneridae</taxon>
        <taxon>Pentapetalae</taxon>
        <taxon>rosids</taxon>
        <taxon>malvids</taxon>
        <taxon>Brassicales</taxon>
        <taxon>Brassicaceae</taxon>
        <taxon>Brassiceae</taxon>
        <taxon>Brassica</taxon>
    </lineage>
</organism>
<evidence type="ECO:0000313" key="3">
    <source>
        <dbReference type="Proteomes" id="UP000886595"/>
    </source>
</evidence>
<keyword evidence="3" id="KW-1185">Reference proteome</keyword>
<proteinExistence type="predicted"/>